<dbReference type="RefSeq" id="WP_013768025.1">
    <property type="nucleotide sequence ID" value="NC_015510.1"/>
</dbReference>
<dbReference type="CDD" id="cd00293">
    <property type="entry name" value="USP-like"/>
    <property type="match status" value="1"/>
</dbReference>
<proteinExistence type="inferred from homology"/>
<dbReference type="InterPro" id="IPR006015">
    <property type="entry name" value="Universal_stress_UspA"/>
</dbReference>
<protein>
    <submittedName>
        <fullName evidence="3">UspA domain-containing protein</fullName>
    </submittedName>
</protein>
<dbReference type="PANTHER" id="PTHR46268:SF6">
    <property type="entry name" value="UNIVERSAL STRESS PROTEIN UP12"/>
    <property type="match status" value="1"/>
</dbReference>
<reference evidence="3 4" key="1">
    <citation type="journal article" date="2011" name="Stand. Genomic Sci.">
        <title>Complete genome sequence of Haliscomenobacter hydrossis type strain (O).</title>
        <authorList>
            <consortium name="US DOE Joint Genome Institute (JGI-PGF)"/>
            <person name="Daligault H."/>
            <person name="Lapidus A."/>
            <person name="Zeytun A."/>
            <person name="Nolan M."/>
            <person name="Lucas S."/>
            <person name="Del Rio T.G."/>
            <person name="Tice H."/>
            <person name="Cheng J.F."/>
            <person name="Tapia R."/>
            <person name="Han C."/>
            <person name="Goodwin L."/>
            <person name="Pitluck S."/>
            <person name="Liolios K."/>
            <person name="Pagani I."/>
            <person name="Ivanova N."/>
            <person name="Huntemann M."/>
            <person name="Mavromatis K."/>
            <person name="Mikhailova N."/>
            <person name="Pati A."/>
            <person name="Chen A."/>
            <person name="Palaniappan K."/>
            <person name="Land M."/>
            <person name="Hauser L."/>
            <person name="Brambilla E.M."/>
            <person name="Rohde M."/>
            <person name="Verbarg S."/>
            <person name="Goker M."/>
            <person name="Bristow J."/>
            <person name="Eisen J.A."/>
            <person name="Markowitz V."/>
            <person name="Hugenholtz P."/>
            <person name="Kyrpides N.C."/>
            <person name="Klenk H.P."/>
            <person name="Woyke T."/>
        </authorList>
    </citation>
    <scope>NUCLEOTIDE SEQUENCE [LARGE SCALE GENOMIC DNA]</scope>
    <source>
        <strain evidence="4">ATCC 27775 / DSM 1100 / LMG 10767 / O</strain>
    </source>
</reference>
<dbReference type="HOGENOM" id="CLU_049301_2_4_10"/>
<gene>
    <name evidence="3" type="ordered locus">Halhy_5673</name>
</gene>
<dbReference type="Proteomes" id="UP000008461">
    <property type="component" value="Chromosome"/>
</dbReference>
<keyword evidence="4" id="KW-1185">Reference proteome</keyword>
<evidence type="ECO:0000313" key="4">
    <source>
        <dbReference type="Proteomes" id="UP000008461"/>
    </source>
</evidence>
<dbReference type="SUPFAM" id="SSF52402">
    <property type="entry name" value="Adenine nucleotide alpha hydrolases-like"/>
    <property type="match status" value="2"/>
</dbReference>
<evidence type="ECO:0000313" key="3">
    <source>
        <dbReference type="EMBL" id="AEE53496.1"/>
    </source>
</evidence>
<dbReference type="Gene3D" id="3.40.50.12370">
    <property type="match status" value="1"/>
</dbReference>
<dbReference type="AlphaFoldDB" id="F4KVS1"/>
<comment type="similarity">
    <text evidence="1">Belongs to the universal stress protein A family.</text>
</comment>
<accession>F4KVS1</accession>
<dbReference type="Pfam" id="PF00582">
    <property type="entry name" value="Usp"/>
    <property type="match status" value="1"/>
</dbReference>
<dbReference type="STRING" id="760192.Halhy_5673"/>
<dbReference type="PRINTS" id="PR01438">
    <property type="entry name" value="UNVRSLSTRESS"/>
</dbReference>
<dbReference type="InterPro" id="IPR006016">
    <property type="entry name" value="UspA"/>
</dbReference>
<dbReference type="OrthoDB" id="9788959at2"/>
<reference key="2">
    <citation type="submission" date="2011-04" db="EMBL/GenBank/DDBJ databases">
        <title>Complete sequence of chromosome of Haliscomenobacter hydrossis DSM 1100.</title>
        <authorList>
            <consortium name="US DOE Joint Genome Institute (JGI-PGF)"/>
            <person name="Lucas S."/>
            <person name="Han J."/>
            <person name="Lapidus A."/>
            <person name="Bruce D."/>
            <person name="Goodwin L."/>
            <person name="Pitluck S."/>
            <person name="Peters L."/>
            <person name="Kyrpides N."/>
            <person name="Mavromatis K."/>
            <person name="Ivanova N."/>
            <person name="Ovchinnikova G."/>
            <person name="Pagani I."/>
            <person name="Daligault H."/>
            <person name="Detter J.C."/>
            <person name="Han C."/>
            <person name="Land M."/>
            <person name="Hauser L."/>
            <person name="Markowitz V."/>
            <person name="Cheng J.-F."/>
            <person name="Hugenholtz P."/>
            <person name="Woyke T."/>
            <person name="Wu D."/>
            <person name="Verbarg S."/>
            <person name="Frueling A."/>
            <person name="Brambilla E."/>
            <person name="Klenk H.-P."/>
            <person name="Eisen J.A."/>
        </authorList>
    </citation>
    <scope>NUCLEOTIDE SEQUENCE</scope>
    <source>
        <strain>DSM 1100</strain>
    </source>
</reference>
<dbReference type="EMBL" id="CP002691">
    <property type="protein sequence ID" value="AEE53496.1"/>
    <property type="molecule type" value="Genomic_DNA"/>
</dbReference>
<evidence type="ECO:0000256" key="1">
    <source>
        <dbReference type="ARBA" id="ARBA00008791"/>
    </source>
</evidence>
<organism evidence="3 4">
    <name type="scientific">Haliscomenobacter hydrossis (strain ATCC 27775 / DSM 1100 / LMG 10767 / O)</name>
    <dbReference type="NCBI Taxonomy" id="760192"/>
    <lineage>
        <taxon>Bacteria</taxon>
        <taxon>Pseudomonadati</taxon>
        <taxon>Bacteroidota</taxon>
        <taxon>Saprospiria</taxon>
        <taxon>Saprospirales</taxon>
        <taxon>Haliscomenobacteraceae</taxon>
        <taxon>Haliscomenobacter</taxon>
    </lineage>
</organism>
<name>F4KVS1_HALH1</name>
<feature type="domain" description="UspA" evidence="2">
    <location>
        <begin position="4"/>
        <end position="146"/>
    </location>
</feature>
<dbReference type="eggNOG" id="COG2205">
    <property type="taxonomic scope" value="Bacteria"/>
</dbReference>
<sequence>MRKIKNIIVPTDFSVTARNAYQYAQGLAQVLGASITVVHVKEHFIPVSELNIAPFFENEEIQLAEAMVMFVAEEQAANDGTIVKSKIKTQILRGDPTGSLIELSADPDTDLMVIGTTGLQDVISKAMGSISGTVASKASCPVILVPPLAEWVPIERMLYASNYESMAPGLIGEATDFARFFLADTHFVHVDDTVFEEKSKTDGVSWDKLFSMIDPKLSYQTHAIYGSNTIEELKKYAEKHHIDLMVFVSKHRSFWENLFHQSTTQNMAVSTDIPMMVLHLDDKS</sequence>
<dbReference type="KEGG" id="hhy:Halhy_5673"/>
<evidence type="ECO:0000259" key="2">
    <source>
        <dbReference type="Pfam" id="PF00582"/>
    </source>
</evidence>
<dbReference type="PANTHER" id="PTHR46268">
    <property type="entry name" value="STRESS RESPONSE PROTEIN NHAX"/>
    <property type="match status" value="1"/>
</dbReference>
<dbReference type="eggNOG" id="COG0589">
    <property type="taxonomic scope" value="Bacteria"/>
</dbReference>